<accession>A0A8S5UTV6</accession>
<organism evidence="1">
    <name type="scientific">Myoviridae sp. ctYA416</name>
    <dbReference type="NCBI Taxonomy" id="2825125"/>
    <lineage>
        <taxon>Viruses</taxon>
        <taxon>Duplodnaviria</taxon>
        <taxon>Heunggongvirae</taxon>
        <taxon>Uroviricota</taxon>
        <taxon>Caudoviricetes</taxon>
    </lineage>
</organism>
<dbReference type="EMBL" id="BK016136">
    <property type="protein sequence ID" value="DAF97860.1"/>
    <property type="molecule type" value="Genomic_DNA"/>
</dbReference>
<evidence type="ECO:0000313" key="1">
    <source>
        <dbReference type="EMBL" id="DAF97860.1"/>
    </source>
</evidence>
<protein>
    <submittedName>
        <fullName evidence="1">Uncharacterized protein</fullName>
    </submittedName>
</protein>
<proteinExistence type="predicted"/>
<sequence>MFFGESAQTTSLGVGEELRNPNALLEAFIYAEASTLPESERQAFVESDEAKLLLEKQVISRKTLVRLSKADDIARRQKMAAFQIAKERKDPLWTKLVKNRVIERALVKQIVQKYGSQANRVARKSQQEYIKTAGKSKHLPVPKK</sequence>
<reference evidence="1" key="1">
    <citation type="journal article" date="2021" name="Proc. Natl. Acad. Sci. U.S.A.">
        <title>A Catalog of Tens of Thousands of Viruses from Human Metagenomes Reveals Hidden Associations with Chronic Diseases.</title>
        <authorList>
            <person name="Tisza M.J."/>
            <person name="Buck C.B."/>
        </authorList>
    </citation>
    <scope>NUCLEOTIDE SEQUENCE</scope>
    <source>
        <strain evidence="1">CtYA416</strain>
    </source>
</reference>
<name>A0A8S5UTV6_9CAUD</name>